<dbReference type="KEGG" id="hir:HETIRDRAFT_431047"/>
<dbReference type="Proteomes" id="UP000030671">
    <property type="component" value="Unassembled WGS sequence"/>
</dbReference>
<evidence type="ECO:0000313" key="1">
    <source>
        <dbReference type="EMBL" id="ETW74820.1"/>
    </source>
</evidence>
<dbReference type="HOGENOM" id="CLU_1277760_0_0_1"/>
<sequence length="216" mass="24440">MPLALVTGATGYLGSVTVDQLLDAGYKMHSKVWKEAVDYLAKKRPELKDRLPVVTGTERVYDTVTYDASSATKLIGLTEYISWEETLESTIDDILRREAELDSWLLYDPIFMSVFKLFNDIGRDLMHQLHPLPLPAREIIIHPFNNGRKDDQGLMLRITAAKAAKNRGRQAYVDEYLEMVQFNGADMSLRAVLSTTVPSSSSDYTCLNAWMRKIGM</sequence>
<dbReference type="SUPFAM" id="SSF51735">
    <property type="entry name" value="NAD(P)-binding Rossmann-fold domains"/>
    <property type="match status" value="1"/>
</dbReference>
<dbReference type="OrthoDB" id="2735536at2759"/>
<proteinExistence type="predicted"/>
<dbReference type="Gene3D" id="3.40.50.720">
    <property type="entry name" value="NAD(P)-binding Rossmann-like Domain"/>
    <property type="match status" value="2"/>
</dbReference>
<accession>W4JP25</accession>
<organism evidence="1 2">
    <name type="scientific">Heterobasidion irregulare (strain TC 32-1)</name>
    <dbReference type="NCBI Taxonomy" id="747525"/>
    <lineage>
        <taxon>Eukaryota</taxon>
        <taxon>Fungi</taxon>
        <taxon>Dikarya</taxon>
        <taxon>Basidiomycota</taxon>
        <taxon>Agaricomycotina</taxon>
        <taxon>Agaricomycetes</taxon>
        <taxon>Russulales</taxon>
        <taxon>Bondarzewiaceae</taxon>
        <taxon>Heterobasidion</taxon>
        <taxon>Heterobasidion annosum species complex</taxon>
    </lineage>
</organism>
<dbReference type="InterPro" id="IPR036291">
    <property type="entry name" value="NAD(P)-bd_dom_sf"/>
</dbReference>
<evidence type="ECO:0000313" key="2">
    <source>
        <dbReference type="Proteomes" id="UP000030671"/>
    </source>
</evidence>
<gene>
    <name evidence="1" type="ORF">HETIRDRAFT_431047</name>
</gene>
<evidence type="ECO:0008006" key="3">
    <source>
        <dbReference type="Google" id="ProtNLM"/>
    </source>
</evidence>
<dbReference type="AlphaFoldDB" id="W4JP25"/>
<dbReference type="GeneID" id="20674502"/>
<dbReference type="RefSeq" id="XP_009553295.1">
    <property type="nucleotide sequence ID" value="XM_009555000.1"/>
</dbReference>
<reference evidence="1 2" key="1">
    <citation type="journal article" date="2012" name="New Phytol.">
        <title>Insight into trade-off between wood decay and parasitism from the genome of a fungal forest pathogen.</title>
        <authorList>
            <person name="Olson A."/>
            <person name="Aerts A."/>
            <person name="Asiegbu F."/>
            <person name="Belbahri L."/>
            <person name="Bouzid O."/>
            <person name="Broberg A."/>
            <person name="Canback B."/>
            <person name="Coutinho P.M."/>
            <person name="Cullen D."/>
            <person name="Dalman K."/>
            <person name="Deflorio G."/>
            <person name="van Diepen L.T."/>
            <person name="Dunand C."/>
            <person name="Duplessis S."/>
            <person name="Durling M."/>
            <person name="Gonthier P."/>
            <person name="Grimwood J."/>
            <person name="Fossdal C.G."/>
            <person name="Hansson D."/>
            <person name="Henrissat B."/>
            <person name="Hietala A."/>
            <person name="Himmelstrand K."/>
            <person name="Hoffmeister D."/>
            <person name="Hogberg N."/>
            <person name="James T.Y."/>
            <person name="Karlsson M."/>
            <person name="Kohler A."/>
            <person name="Kues U."/>
            <person name="Lee Y.H."/>
            <person name="Lin Y.C."/>
            <person name="Lind M."/>
            <person name="Lindquist E."/>
            <person name="Lombard V."/>
            <person name="Lucas S."/>
            <person name="Lunden K."/>
            <person name="Morin E."/>
            <person name="Murat C."/>
            <person name="Park J."/>
            <person name="Raffaello T."/>
            <person name="Rouze P."/>
            <person name="Salamov A."/>
            <person name="Schmutz J."/>
            <person name="Solheim H."/>
            <person name="Stahlberg J."/>
            <person name="Velez H."/>
            <person name="de Vries R.P."/>
            <person name="Wiebenga A."/>
            <person name="Woodward S."/>
            <person name="Yakovlev I."/>
            <person name="Garbelotto M."/>
            <person name="Martin F."/>
            <person name="Grigoriev I.V."/>
            <person name="Stenlid J."/>
        </authorList>
    </citation>
    <scope>NUCLEOTIDE SEQUENCE [LARGE SCALE GENOMIC DNA]</scope>
    <source>
        <strain evidence="1 2">TC 32-1</strain>
    </source>
</reference>
<protein>
    <recommendedName>
        <fullName evidence="3">NAD-dependent epimerase/dehydratase domain-containing protein</fullName>
    </recommendedName>
</protein>
<keyword evidence="2" id="KW-1185">Reference proteome</keyword>
<dbReference type="InParanoid" id="W4JP25"/>
<dbReference type="EMBL" id="KI925467">
    <property type="protein sequence ID" value="ETW74820.1"/>
    <property type="molecule type" value="Genomic_DNA"/>
</dbReference>
<name>W4JP25_HETIT</name>